<dbReference type="InterPro" id="IPR049900">
    <property type="entry name" value="PKS_mFAS_DH"/>
</dbReference>
<dbReference type="InterPro" id="IPR042104">
    <property type="entry name" value="PKS_dehydratase_sf"/>
</dbReference>
<dbReference type="Proteomes" id="UP000002213">
    <property type="component" value="Chromosome"/>
</dbReference>
<feature type="compositionally biased region" description="Low complexity" evidence="12">
    <location>
        <begin position="2157"/>
        <end position="2176"/>
    </location>
</feature>
<protein>
    <submittedName>
        <fullName evidence="16">Acyl transferase</fullName>
    </submittedName>
</protein>
<dbReference type="Gene3D" id="3.40.47.10">
    <property type="match status" value="2"/>
</dbReference>
<keyword evidence="3" id="KW-0596">Phosphopantetheine</keyword>
<feature type="region of interest" description="Disordered" evidence="12">
    <location>
        <begin position="2704"/>
        <end position="2774"/>
    </location>
</feature>
<dbReference type="InterPro" id="IPR013968">
    <property type="entry name" value="PKS_KR"/>
</dbReference>
<dbReference type="Gene3D" id="3.30.70.3290">
    <property type="match status" value="2"/>
</dbReference>
<keyword evidence="7" id="KW-0045">Antibiotic biosynthesis</keyword>
<organism evidence="16 17">
    <name type="scientific">Actinosynnema mirum (strain ATCC 29888 / DSM 43827 / JCM 3225 / NBRC 14064 / NCIMB 13271 / NRRL B-12336 / IMRU 3971 / 101)</name>
    <dbReference type="NCBI Taxonomy" id="446462"/>
    <lineage>
        <taxon>Bacteria</taxon>
        <taxon>Bacillati</taxon>
        <taxon>Actinomycetota</taxon>
        <taxon>Actinomycetes</taxon>
        <taxon>Pseudonocardiales</taxon>
        <taxon>Pseudonocardiaceae</taxon>
        <taxon>Actinosynnema</taxon>
    </lineage>
</organism>
<dbReference type="SUPFAM" id="SSF55048">
    <property type="entry name" value="Probable ACP-binding domain of malonyl-CoA ACP transacylase"/>
    <property type="match status" value="2"/>
</dbReference>
<dbReference type="Pfam" id="PF02801">
    <property type="entry name" value="Ketoacyl-synt_C"/>
    <property type="match status" value="2"/>
</dbReference>
<evidence type="ECO:0000256" key="11">
    <source>
        <dbReference type="SAM" id="Coils"/>
    </source>
</evidence>
<feature type="active site" description="Proton acceptor; for dehydratase activity" evidence="10">
    <location>
        <position position="939"/>
    </location>
</feature>
<dbReference type="STRING" id="446462.Amir_3180"/>
<dbReference type="InterPro" id="IPR020807">
    <property type="entry name" value="PKS_DH"/>
</dbReference>
<feature type="region of interest" description="Disordered" evidence="12">
    <location>
        <begin position="2116"/>
        <end position="2192"/>
    </location>
</feature>
<sequence>MSDEKKLRDYLKRALAENERVQQRLRALEAANREPIAVVATACRFPGGVASPEDLWDLVARGGDVISGFPTDRGWDLDALFDGDPEAQGRSYVREGGFLREATEFDAAFFGISPREALAMDPQQRVLLETAWEVVERAGIDPTSLRGSRTGVFTGVVYYDFATRLHPVPEGMEGHLGTGIAPSVISGRVAYVLGLHGPAVTLDTGCSSSLVGLHLAAQALRSGECSLALAGGVTVMSLPGAFPEFSRQRGLAPDGRCKSFADAADGTAWSEGVGLVLLERLSDAERAGHPVLAVLRGSAVNSDGASNGLTAPNGVAQQRVIRSALEFAGLRPSDVDLVEAHGTGTRLGDPIEAQAILATYGQDRAEPVLLGSVKSNLGHTQGAAGAAGLIKVVEALRRGEVPRTLHVDRPSGQVDWSAGNAALATEHVPWPDRGRPRRAAVSAFGVSGTNAHVVLEGVPAPEVPPRDDRALPLPLSARAEPALRALAGRVGALLDGPVALADVAGSLADGRARLAHRAVVVAEDRAGARTALDALAAGEPHPDLVTGVADVDGRTAFVFPGQGAAWVGMGARLLTESAVFADSVDRCAAALAPHTDVDLRAALTGGPLDRVETVQVAAFAVAVSLAELWRAHGVEPDAVLGHSQGEIAAACVAGALTLEDAALVVALRSRAVAEHLSGRGAMLSVALPPHEVGSFGLAVAAVNGPESVVLSGPVADVEAALAALTASGVRARRVPVDYASHSPGVEVLREVLATALAPVRPRRARVPFLSSTTGAWLEGPELDAGYWFANLRGAVGFHAATTTLLDAGHRAFVEVSAHPVLTGAVQDSADGRAVVAGTLRRDQGGLHRFRLSAAELHARGVPVDWNAGSGDRWRRVDLPTTPFHRQRCWPDARRAATDQPGLRAANHPLLDTVVALAGGDGVVCAGSASTRAHPWLADHAVSGTALLPGTGWVELAVRAGDEVGLPVLDELVVEQPLPLGPQTTPLQVRVGPLDATARRPVELHSGSASGGEWTRHARGHLTAATPTTAGGPVEWPPPGAREVDLTGFYERQAATGYGYGPAFRGLRRCWTRDGEVFAEVVLPGEPGAFGVHPALLDAALHAAAVTAPEGVPVLLPFTWTGVALHATGARALRVRLTTPRAGELALTASDGDGRPVVTVESLVLRPAGDLTATRTPRSLFEVVWTEAPAQAPTPTPTSPRPVLRHDVPAASAEDAVCSVLAVVQGFLADPRHADSVLLVVTRGGEGPDGATAATSAVHGLVRSAQAEEPGRIVLVDTDGSAPDDLITALAAGPEPQLAVRAGRVTAPRLRRAAPAGAAPAAPALAPEGTVLVTGGTGVLGAAVARHLVTAHGARHLLLLSRRGPDAPGAADLVAELTGAGAHVVVRAVDVADRAALAAALDAVPAAHPLTGVVHLAAALDDGTITALTPERVRRVLAPKATAAAHLHELTSDLALFALFSSASGVLGAPGQGNYAAANAYLDGLARERHAAGLPATSIAWGLWAEATGLTGSLSGTDRERMAASGVRPLTEAEGLALFDAALAGPAFVAAGLAGSATGQVPPVLRDVVRATRPAAAAVRPARTPADLLALVRAEAASVLGHPAGEPVDADRAFKEAGFDSLTAVELRNRLTAATGVRLPATLVFDHPTPAALADHLVERMGAPVAPRPERAAKAASGEPIAIVSIGCRLPGGVTSPEGLWRLLLDGVDATTGPPDDRGWDPATPYRGGFLDGATTFDAGFFGIGPREALAMDPQQRLLLETSWELFERAGIDPTSLRGTDTGVFAGVMNQDYLSRAAGAPPDAEGFLSTGNSGSVVSGRLAYTYGLEGPALTVDTACSSSLVAVHLAVRSLRSGECSLALAGGVTVMATTGLFADFDRQGGLAADGRCKAFSADADGTAFGEGAGLVLLERLSDARRNGHAVLAVLRGTAVNSDGASNGLTAPNGPAQQRVIRAALADAGLSPAEVDAVEAHGTGTRLGDPIEAQALLATYGQGRGEPVLLGSVKSNLGHTQGAAGVTGLIKLVLALRHGVVPATLHAGRASAEVDWDAGAAELATGARPWPRTGRPRRAAVSSFGISGTNAHAVLEQAPEDVDGGVVEVAPAGVPRDGRARAADLATAGARGSEADGAAPPVGAAAGSGVTGARESEVEPGGVDPAAASTDAAQAAAAQSGGTAAREPETGVAADPGGPGSTVVPADAARAADVAGADPAPLAPLVVSARDERALAAQVERITALPHDPVDVGWSLVTTRATLRHRAVLLDGEVVASGVPAPGGTAWLFTGQGGYRPGTGRALRARFPAFRDAFDATCAELDRALDGRAGHPVRDVALGERPGLDGTLHAQAAAFALQTALAAQLGAFGLAPDAVAGHSVGEIAAAHVAGAFPLDAACALVAERGVLMRDLRPGAMVAVEVTEEEALDAIGDLPVAVAAVNGPEAVVLSGDAEAVVAVAARLGGRRKRLPVDRAFHSPHVDPVLDALRGLATGVPTTPLISTTTGGPLTRVGDDHWADHARGAVRFADALRALVDSGVTMAVELGPDAVLTPHAAEVLARATPTLRADHDEVASLLTALAVLHARGAAVDWRPAFEGAGARRVDLPTYPFQRTRYWLDAAPRATATGHPLVDALDVLPGDEVLLSARWHAGRAGLGATPLAALLEPVIRAGDEVGCPVVAELHLATPVPLDAGPRHVRVRVAAPDADGRRAVTVHSRPDDEPAWTGHATGVLAPAGHPEPQSHEAGALGAGADGHGADIPAARNDGPWPSHGADSPVGGTNGAWLPHDSGALAAGANGARSTPDATGPALGAELVLPDGAEPDGFGLHPALWEALLPHPARCADVVLHATGATALRVRGTSPLLAVDGAGDPVVSVGGVTRAVASPRAVTRGSLFEVVEVPLPTPAPTGPSTALSADLRGATPAEALDVLQRFAAGDAPRLVVRTDRPDDPWQCAVRGLVRSAQAEEPGRILLLVQDGDGPEPPPTTREPEVVVRDGALRVPRLRRTAPRHDGVRALPDTVLITGGTGALGSTLARHLAAGGVRTLVLASRRGPTAPGAPELAADLARLGARAHLVAADLTDRAALAALLAEHRPGGVVHTAGVLDDGVLSALTPARLDAVLAPKALVAAHLDELTRDPATTLFVLFSSAAGVLGTPGQANYAAANAFLDGLALRRRAAGLHALSLAWGPWRSGMAAGVDASRAGLHPLDDAEATALFDAALADGRTLLAPLSLAATPQDVDVPPLLRQLVPVRRRSARAEVAGDPVDRVRDAADHELPELLLALVRTATATVLGHRGPESVDPDEPFWDTGFTSLTAVELRNLLAERTGVRVTAAAVYEEPTPRALSAHLRAALRAPHPSGTV</sequence>
<feature type="domain" description="PKS/mFAS DH" evidence="15">
    <location>
        <begin position="907"/>
        <end position="1173"/>
    </location>
</feature>
<evidence type="ECO:0000313" key="16">
    <source>
        <dbReference type="EMBL" id="ACU37091.1"/>
    </source>
</evidence>
<dbReference type="KEGG" id="ami:Amir_3180"/>
<keyword evidence="5 16" id="KW-0808">Transferase</keyword>
<dbReference type="Pfam" id="PF21089">
    <property type="entry name" value="PKS_DH_N"/>
    <property type="match status" value="2"/>
</dbReference>
<evidence type="ECO:0000256" key="5">
    <source>
        <dbReference type="ARBA" id="ARBA00022679"/>
    </source>
</evidence>
<evidence type="ECO:0000313" key="17">
    <source>
        <dbReference type="Proteomes" id="UP000002213"/>
    </source>
</evidence>
<dbReference type="eggNOG" id="COG0300">
    <property type="taxonomic scope" value="Bacteria"/>
</dbReference>
<keyword evidence="17" id="KW-1185">Reference proteome</keyword>
<dbReference type="InterPro" id="IPR016039">
    <property type="entry name" value="Thiolase-like"/>
</dbReference>
<dbReference type="FunFam" id="1.10.1200.10:FF:000007">
    <property type="entry name" value="Probable polyketide synthase pks17"/>
    <property type="match status" value="1"/>
</dbReference>
<dbReference type="PROSITE" id="PS00606">
    <property type="entry name" value="KS3_1"/>
    <property type="match status" value="2"/>
</dbReference>
<dbReference type="Gene3D" id="3.10.129.110">
    <property type="entry name" value="Polyketide synthase dehydratase"/>
    <property type="match status" value="2"/>
</dbReference>
<keyword evidence="8" id="KW-0511">Multifunctional enzyme</keyword>
<evidence type="ECO:0000256" key="1">
    <source>
        <dbReference type="ARBA" id="ARBA00001957"/>
    </source>
</evidence>
<dbReference type="Gene3D" id="1.10.1200.10">
    <property type="entry name" value="ACP-like"/>
    <property type="match status" value="2"/>
</dbReference>
<comment type="pathway">
    <text evidence="2">Antibiotic biosynthesis.</text>
</comment>
<dbReference type="PROSITE" id="PS00012">
    <property type="entry name" value="PHOSPHOPANTETHEINE"/>
    <property type="match status" value="1"/>
</dbReference>
<dbReference type="Pfam" id="PF14765">
    <property type="entry name" value="PS-DH"/>
    <property type="match status" value="1"/>
</dbReference>
<dbReference type="CDD" id="cd08956">
    <property type="entry name" value="KR_3_FAS_SDR_x"/>
    <property type="match status" value="2"/>
</dbReference>
<feature type="domain" description="Carrier" evidence="13">
    <location>
        <begin position="3271"/>
        <end position="3346"/>
    </location>
</feature>
<dbReference type="Pfam" id="PF00109">
    <property type="entry name" value="ketoacyl-synt"/>
    <property type="match status" value="2"/>
</dbReference>
<name>C6W870_ACTMD</name>
<dbReference type="InterPro" id="IPR036736">
    <property type="entry name" value="ACP-like_sf"/>
</dbReference>
<dbReference type="InterPro" id="IPR014031">
    <property type="entry name" value="Ketoacyl_synth_C"/>
</dbReference>
<keyword evidence="6" id="KW-0677">Repeat</keyword>
<dbReference type="Gene3D" id="3.40.366.10">
    <property type="entry name" value="Malonyl-Coenzyme A Acyl Carrier Protein, domain 2"/>
    <property type="match status" value="2"/>
</dbReference>
<dbReference type="Pfam" id="PF08990">
    <property type="entry name" value="Docking"/>
    <property type="match status" value="1"/>
</dbReference>
<dbReference type="PROSITE" id="PS52019">
    <property type="entry name" value="PKS_MFAS_DH"/>
    <property type="match status" value="1"/>
</dbReference>
<dbReference type="eggNOG" id="COG1028">
    <property type="taxonomic scope" value="Bacteria"/>
</dbReference>
<dbReference type="EMBL" id="CP001630">
    <property type="protein sequence ID" value="ACU37091.1"/>
    <property type="molecule type" value="Genomic_DNA"/>
</dbReference>
<dbReference type="InterPro" id="IPR006162">
    <property type="entry name" value="Ppantetheine_attach_site"/>
</dbReference>
<keyword evidence="4" id="KW-0597">Phosphoprotein</keyword>
<feature type="domain" description="Carrier" evidence="13">
    <location>
        <begin position="1585"/>
        <end position="1660"/>
    </location>
</feature>
<feature type="coiled-coil region" evidence="11">
    <location>
        <begin position="4"/>
        <end position="31"/>
    </location>
</feature>
<comment type="cofactor">
    <cofactor evidence="1">
        <name>pantetheine 4'-phosphate</name>
        <dbReference type="ChEBI" id="CHEBI:47942"/>
    </cofactor>
</comment>
<dbReference type="SUPFAM" id="SSF47336">
    <property type="entry name" value="ACP-like"/>
    <property type="match status" value="2"/>
</dbReference>
<evidence type="ECO:0000256" key="12">
    <source>
        <dbReference type="SAM" id="MobiDB-lite"/>
    </source>
</evidence>
<dbReference type="InterPro" id="IPR016036">
    <property type="entry name" value="Malonyl_transacylase_ACP-bd"/>
</dbReference>
<dbReference type="OrthoDB" id="9778690at2"/>
<dbReference type="Pfam" id="PF00550">
    <property type="entry name" value="PP-binding"/>
    <property type="match status" value="2"/>
</dbReference>
<dbReference type="Gene3D" id="3.40.50.720">
    <property type="entry name" value="NAD(P)-binding Rossmann-like Domain"/>
    <property type="match status" value="2"/>
</dbReference>
<dbReference type="InterPro" id="IPR009081">
    <property type="entry name" value="PP-bd_ACP"/>
</dbReference>
<dbReference type="GO" id="GO:0006633">
    <property type="term" value="P:fatty acid biosynthetic process"/>
    <property type="evidence" value="ECO:0007669"/>
    <property type="project" value="InterPro"/>
</dbReference>
<evidence type="ECO:0000256" key="10">
    <source>
        <dbReference type="PROSITE-ProRule" id="PRU01363"/>
    </source>
</evidence>
<evidence type="ECO:0000256" key="2">
    <source>
        <dbReference type="ARBA" id="ARBA00004792"/>
    </source>
</evidence>
<dbReference type="InterPro" id="IPR050091">
    <property type="entry name" value="PKS_NRPS_Biosynth_Enz"/>
</dbReference>
<keyword evidence="9" id="KW-0012">Acyltransferase</keyword>
<dbReference type="InterPro" id="IPR015083">
    <property type="entry name" value="NorB/c/GfsB-D-like_docking"/>
</dbReference>
<dbReference type="InterPro" id="IPR016035">
    <property type="entry name" value="Acyl_Trfase/lysoPLipase"/>
</dbReference>
<feature type="domain" description="Ketosynthase family 3 (KS3)" evidence="14">
    <location>
        <begin position="1677"/>
        <end position="2088"/>
    </location>
</feature>
<reference evidence="16 17" key="1">
    <citation type="journal article" date="2009" name="Stand. Genomic Sci.">
        <title>Complete genome sequence of Actinosynnema mirum type strain (101).</title>
        <authorList>
            <person name="Land M."/>
            <person name="Lapidus A."/>
            <person name="Mayilraj S."/>
            <person name="Chen F."/>
            <person name="Copeland A."/>
            <person name="Del Rio T.G."/>
            <person name="Nolan M."/>
            <person name="Lucas S."/>
            <person name="Tice H."/>
            <person name="Cheng J.F."/>
            <person name="Chertkov O."/>
            <person name="Bruce D."/>
            <person name="Goodwin L."/>
            <person name="Pitluck S."/>
            <person name="Rohde M."/>
            <person name="Goker M."/>
            <person name="Pati A."/>
            <person name="Ivanova N."/>
            <person name="Mavromatis K."/>
            <person name="Chen A."/>
            <person name="Palaniappan K."/>
            <person name="Hauser L."/>
            <person name="Chang Y.J."/>
            <person name="Jeffries C.C."/>
            <person name="Brettin T."/>
            <person name="Detter J.C."/>
            <person name="Han C."/>
            <person name="Chain P."/>
            <person name="Tindall B.J."/>
            <person name="Bristow J."/>
            <person name="Eisen J.A."/>
            <person name="Markowitz V."/>
            <person name="Hugenholtz P."/>
            <person name="Kyrpides N.C."/>
            <person name="Klenk H.P."/>
        </authorList>
    </citation>
    <scope>NUCLEOTIDE SEQUENCE [LARGE SCALE GENOMIC DNA]</scope>
    <source>
        <strain evidence="17">ATCC 29888 / DSM 43827 / JCM 3225 / NBRC 14064 / NCIMB 13271 / NRRL B-12336 / IMRU 3971 / 101</strain>
    </source>
</reference>
<dbReference type="PROSITE" id="PS50075">
    <property type="entry name" value="CARRIER"/>
    <property type="match status" value="2"/>
</dbReference>
<dbReference type="SMART" id="SM01294">
    <property type="entry name" value="PKS_PP_betabranch"/>
    <property type="match status" value="1"/>
</dbReference>
<dbReference type="InterPro" id="IPR014030">
    <property type="entry name" value="Ketoacyl_synth_N"/>
</dbReference>
<dbReference type="InterPro" id="IPR049551">
    <property type="entry name" value="PKS_DH_C"/>
</dbReference>
<dbReference type="CDD" id="cd00833">
    <property type="entry name" value="PKS"/>
    <property type="match status" value="2"/>
</dbReference>
<dbReference type="InterPro" id="IPR032821">
    <property type="entry name" value="PKS_assoc"/>
</dbReference>
<dbReference type="SUPFAM" id="SSF53901">
    <property type="entry name" value="Thiolase-like"/>
    <property type="match status" value="2"/>
</dbReference>
<evidence type="ECO:0000256" key="7">
    <source>
        <dbReference type="ARBA" id="ARBA00023194"/>
    </source>
</evidence>
<evidence type="ECO:0000259" key="13">
    <source>
        <dbReference type="PROSITE" id="PS50075"/>
    </source>
</evidence>
<dbReference type="InterPro" id="IPR049552">
    <property type="entry name" value="PKS_DH_N"/>
</dbReference>
<dbReference type="PANTHER" id="PTHR43775">
    <property type="entry name" value="FATTY ACID SYNTHASE"/>
    <property type="match status" value="1"/>
</dbReference>
<dbReference type="eggNOG" id="COG3321">
    <property type="taxonomic scope" value="Bacteria"/>
</dbReference>
<evidence type="ECO:0000256" key="8">
    <source>
        <dbReference type="ARBA" id="ARBA00023268"/>
    </source>
</evidence>
<dbReference type="Pfam" id="PF08659">
    <property type="entry name" value="KR"/>
    <property type="match status" value="2"/>
</dbReference>
<evidence type="ECO:0000256" key="4">
    <source>
        <dbReference type="ARBA" id="ARBA00022553"/>
    </source>
</evidence>
<feature type="region of interest" description="C-terminal hotdog fold" evidence="10">
    <location>
        <begin position="1040"/>
        <end position="1173"/>
    </location>
</feature>
<dbReference type="InterPro" id="IPR057326">
    <property type="entry name" value="KR_dom"/>
</dbReference>
<dbReference type="Pfam" id="PF00698">
    <property type="entry name" value="Acyl_transf_1"/>
    <property type="match status" value="2"/>
</dbReference>
<evidence type="ECO:0000256" key="9">
    <source>
        <dbReference type="ARBA" id="ARBA00023315"/>
    </source>
</evidence>
<keyword evidence="11" id="KW-0175">Coiled coil</keyword>
<dbReference type="SMART" id="SM00823">
    <property type="entry name" value="PKS_PP"/>
    <property type="match status" value="2"/>
</dbReference>
<dbReference type="HOGENOM" id="CLU_000022_35_8_11"/>
<dbReference type="SMART" id="SM00825">
    <property type="entry name" value="PKS_KS"/>
    <property type="match status" value="2"/>
</dbReference>
<dbReference type="InterPro" id="IPR001227">
    <property type="entry name" value="Ac_transferase_dom_sf"/>
</dbReference>
<accession>C6W870</accession>
<dbReference type="SUPFAM" id="SSF51735">
    <property type="entry name" value="NAD(P)-binding Rossmann-fold domains"/>
    <property type="match status" value="4"/>
</dbReference>
<evidence type="ECO:0000256" key="6">
    <source>
        <dbReference type="ARBA" id="ARBA00022737"/>
    </source>
</evidence>
<proteinExistence type="predicted"/>
<dbReference type="PROSITE" id="PS52004">
    <property type="entry name" value="KS3_2"/>
    <property type="match status" value="2"/>
</dbReference>
<dbReference type="InterPro" id="IPR036291">
    <property type="entry name" value="NAD(P)-bd_dom_sf"/>
</dbReference>
<dbReference type="SMART" id="SM00822">
    <property type="entry name" value="PKS_KR"/>
    <property type="match status" value="2"/>
</dbReference>
<dbReference type="InterPro" id="IPR020806">
    <property type="entry name" value="PKS_PP-bd"/>
</dbReference>
<dbReference type="Pfam" id="PF16197">
    <property type="entry name" value="KAsynt_C_assoc"/>
    <property type="match status" value="1"/>
</dbReference>
<evidence type="ECO:0000259" key="15">
    <source>
        <dbReference type="PROSITE" id="PS52019"/>
    </source>
</evidence>
<evidence type="ECO:0000259" key="14">
    <source>
        <dbReference type="PROSITE" id="PS52004"/>
    </source>
</evidence>
<dbReference type="SMART" id="SM00827">
    <property type="entry name" value="PKS_AT"/>
    <property type="match status" value="2"/>
</dbReference>
<dbReference type="GO" id="GO:0033068">
    <property type="term" value="P:macrolide biosynthetic process"/>
    <property type="evidence" value="ECO:0007669"/>
    <property type="project" value="UniProtKB-ARBA"/>
</dbReference>
<dbReference type="GO" id="GO:0004315">
    <property type="term" value="F:3-oxoacyl-[acyl-carrier-protein] synthase activity"/>
    <property type="evidence" value="ECO:0007669"/>
    <property type="project" value="InterPro"/>
</dbReference>
<dbReference type="GO" id="GO:0004312">
    <property type="term" value="F:fatty acid synthase activity"/>
    <property type="evidence" value="ECO:0007669"/>
    <property type="project" value="TreeGrafter"/>
</dbReference>
<dbReference type="PANTHER" id="PTHR43775:SF51">
    <property type="entry name" value="INACTIVE PHENOLPHTHIOCEROL SYNTHESIS POLYKETIDE SYNTHASE TYPE I PKS1-RELATED"/>
    <property type="match status" value="1"/>
</dbReference>
<feature type="domain" description="Ketosynthase family 3 (KS3)" evidence="14">
    <location>
        <begin position="33"/>
        <end position="457"/>
    </location>
</feature>
<dbReference type="InterPro" id="IPR014043">
    <property type="entry name" value="Acyl_transferase_dom"/>
</dbReference>
<dbReference type="GO" id="GO:0031177">
    <property type="term" value="F:phosphopantetheine binding"/>
    <property type="evidence" value="ECO:0007669"/>
    <property type="project" value="InterPro"/>
</dbReference>
<dbReference type="InterPro" id="IPR018201">
    <property type="entry name" value="Ketoacyl_synth_AS"/>
</dbReference>
<dbReference type="InterPro" id="IPR020841">
    <property type="entry name" value="PKS_Beta-ketoAc_synthase_dom"/>
</dbReference>
<dbReference type="FunFam" id="3.40.47.10:FF:000019">
    <property type="entry name" value="Polyketide synthase type I"/>
    <property type="match status" value="2"/>
</dbReference>
<gene>
    <name evidence="16" type="ordered locus">Amir_3180</name>
</gene>
<evidence type="ECO:0000256" key="3">
    <source>
        <dbReference type="ARBA" id="ARBA00022450"/>
    </source>
</evidence>
<feature type="compositionally biased region" description="Low complexity" evidence="12">
    <location>
        <begin position="2116"/>
        <end position="2144"/>
    </location>
</feature>
<dbReference type="SMART" id="SM00826">
    <property type="entry name" value="PKS_DH"/>
    <property type="match status" value="2"/>
</dbReference>
<feature type="region of interest" description="N-terminal hotdog fold" evidence="10">
    <location>
        <begin position="907"/>
        <end position="1028"/>
    </location>
</feature>
<dbReference type="SUPFAM" id="SSF52151">
    <property type="entry name" value="FabD/lysophospholipase-like"/>
    <property type="match status" value="2"/>
</dbReference>
<feature type="active site" description="Proton donor; for dehydratase activity" evidence="10">
    <location>
        <position position="1097"/>
    </location>
</feature>